<dbReference type="Proteomes" id="UP000053257">
    <property type="component" value="Unassembled WGS sequence"/>
</dbReference>
<proteinExistence type="predicted"/>
<accession>A0A0C3S871</accession>
<evidence type="ECO:0000256" key="1">
    <source>
        <dbReference type="SAM" id="MobiDB-lite"/>
    </source>
</evidence>
<keyword evidence="4" id="KW-1185">Reference proteome</keyword>
<protein>
    <recommendedName>
        <fullName evidence="2">DUF7514 domain-containing protein</fullName>
    </recommendedName>
</protein>
<feature type="compositionally biased region" description="Polar residues" evidence="1">
    <location>
        <begin position="1"/>
        <end position="20"/>
    </location>
</feature>
<evidence type="ECO:0000259" key="2">
    <source>
        <dbReference type="Pfam" id="PF24355"/>
    </source>
</evidence>
<feature type="domain" description="DUF7514" evidence="2">
    <location>
        <begin position="119"/>
        <end position="273"/>
    </location>
</feature>
<dbReference type="OrthoDB" id="3268672at2759"/>
<feature type="region of interest" description="Disordered" evidence="1">
    <location>
        <begin position="1"/>
        <end position="110"/>
    </location>
</feature>
<gene>
    <name evidence="3" type="ORF">PHLGIDRAFT_36580</name>
</gene>
<sequence length="379" mass="40300">MKYSYSSTTGFQTTPSPQTQHVHRPSLSQPPPPPPRPASHYTRSPPQSPPASGNPYASFPGSQPQSPYSPHSPGYGQQPRSPPPPPPRPAHTRNQSTGYTPVNYDTPHASGFTPEQFYGSLIDTNNRPTEVFSRLADAFFFWIDQNCDIPGLRGTGVIEPAKYAWMSSKMGAAPDACQIVQQFLPSFYDMASIPHRYVQTQNGQVPIVDRRGWLHLSVFEARASPEESHQHWNKALALFTLIDPMTNTPFPSPVPRAALPAYADPTLSSLYSSWRTQAIIGASRERSNAMVQSILNNRPSYNPYQFMAAAAGGGLGANAYTSALGGSSGGGGGGSGGSSGGNGNHATVMDTVNTIGTLANTILGGLGASTGTTGFNFGS</sequence>
<dbReference type="EMBL" id="KN840552">
    <property type="protein sequence ID" value="KIP05120.1"/>
    <property type="molecule type" value="Genomic_DNA"/>
</dbReference>
<name>A0A0C3S871_PHLG1</name>
<dbReference type="Pfam" id="PF24355">
    <property type="entry name" value="DUF7514"/>
    <property type="match status" value="1"/>
</dbReference>
<dbReference type="HOGENOM" id="CLU_729792_0_0_1"/>
<dbReference type="STRING" id="745531.A0A0C3S871"/>
<organism evidence="3 4">
    <name type="scientific">Phlebiopsis gigantea (strain 11061_1 CR5-6)</name>
    <name type="common">White-rot fungus</name>
    <name type="synonym">Peniophora gigantea</name>
    <dbReference type="NCBI Taxonomy" id="745531"/>
    <lineage>
        <taxon>Eukaryota</taxon>
        <taxon>Fungi</taxon>
        <taxon>Dikarya</taxon>
        <taxon>Basidiomycota</taxon>
        <taxon>Agaricomycotina</taxon>
        <taxon>Agaricomycetes</taxon>
        <taxon>Polyporales</taxon>
        <taxon>Phanerochaetaceae</taxon>
        <taxon>Phlebiopsis</taxon>
    </lineage>
</organism>
<feature type="compositionally biased region" description="Low complexity" evidence="1">
    <location>
        <begin position="58"/>
        <end position="79"/>
    </location>
</feature>
<feature type="compositionally biased region" description="Pro residues" evidence="1">
    <location>
        <begin position="28"/>
        <end position="37"/>
    </location>
</feature>
<reference evidence="3 4" key="1">
    <citation type="journal article" date="2014" name="PLoS Genet.">
        <title>Analysis of the Phlebiopsis gigantea genome, transcriptome and secretome provides insight into its pioneer colonization strategies of wood.</title>
        <authorList>
            <person name="Hori C."/>
            <person name="Ishida T."/>
            <person name="Igarashi K."/>
            <person name="Samejima M."/>
            <person name="Suzuki H."/>
            <person name="Master E."/>
            <person name="Ferreira P."/>
            <person name="Ruiz-Duenas F.J."/>
            <person name="Held B."/>
            <person name="Canessa P."/>
            <person name="Larrondo L.F."/>
            <person name="Schmoll M."/>
            <person name="Druzhinina I.S."/>
            <person name="Kubicek C.P."/>
            <person name="Gaskell J.A."/>
            <person name="Kersten P."/>
            <person name="St John F."/>
            <person name="Glasner J."/>
            <person name="Sabat G."/>
            <person name="Splinter BonDurant S."/>
            <person name="Syed K."/>
            <person name="Yadav J."/>
            <person name="Mgbeahuruike A.C."/>
            <person name="Kovalchuk A."/>
            <person name="Asiegbu F.O."/>
            <person name="Lackner G."/>
            <person name="Hoffmeister D."/>
            <person name="Rencoret J."/>
            <person name="Gutierrez A."/>
            <person name="Sun H."/>
            <person name="Lindquist E."/>
            <person name="Barry K."/>
            <person name="Riley R."/>
            <person name="Grigoriev I.V."/>
            <person name="Henrissat B."/>
            <person name="Kues U."/>
            <person name="Berka R.M."/>
            <person name="Martinez A.T."/>
            <person name="Covert S.F."/>
            <person name="Blanchette R.A."/>
            <person name="Cullen D."/>
        </authorList>
    </citation>
    <scope>NUCLEOTIDE SEQUENCE [LARGE SCALE GENOMIC DNA]</scope>
    <source>
        <strain evidence="3 4">11061_1 CR5-6</strain>
    </source>
</reference>
<dbReference type="InterPro" id="IPR055936">
    <property type="entry name" value="DUF7514"/>
</dbReference>
<evidence type="ECO:0000313" key="4">
    <source>
        <dbReference type="Proteomes" id="UP000053257"/>
    </source>
</evidence>
<feature type="compositionally biased region" description="Pro residues" evidence="1">
    <location>
        <begin position="80"/>
        <end position="89"/>
    </location>
</feature>
<dbReference type="AlphaFoldDB" id="A0A0C3S871"/>
<evidence type="ECO:0000313" key="3">
    <source>
        <dbReference type="EMBL" id="KIP05120.1"/>
    </source>
</evidence>